<reference evidence="2 3" key="1">
    <citation type="submission" date="2017-11" db="EMBL/GenBank/DDBJ databases">
        <title>De novo assembly and phasing of dikaryotic genomes from two isolates of Puccinia coronata f. sp. avenae, the causal agent of oat crown rust.</title>
        <authorList>
            <person name="Miller M.E."/>
            <person name="Zhang Y."/>
            <person name="Omidvar V."/>
            <person name="Sperschneider J."/>
            <person name="Schwessinger B."/>
            <person name="Raley C."/>
            <person name="Palmer J.M."/>
            <person name="Garnica D."/>
            <person name="Upadhyaya N."/>
            <person name="Rathjen J."/>
            <person name="Taylor J.M."/>
            <person name="Park R.F."/>
            <person name="Dodds P.N."/>
            <person name="Hirsch C.D."/>
            <person name="Kianian S.F."/>
            <person name="Figueroa M."/>
        </authorList>
    </citation>
    <scope>NUCLEOTIDE SEQUENCE [LARGE SCALE GENOMIC DNA]</scope>
    <source>
        <strain evidence="2">12NC29</strain>
    </source>
</reference>
<dbReference type="EMBL" id="PGCJ01000130">
    <property type="protein sequence ID" value="PLW45181.1"/>
    <property type="molecule type" value="Genomic_DNA"/>
</dbReference>
<dbReference type="AlphaFoldDB" id="A0A2N5V5A3"/>
<sequence length="267" mass="30650">MRQAPCMWKQHLTNTLKDLVLQPSIMDNALFYNSNQLLFLHIYVDNGLIVDCKKPAILFFLSKLQESYCIKIKEKPTQHLGYGIEWKTNSIFIHHQNYVNKILQEFTMQSANAIKTPLPTNALHLVNAKAKPFDLAMGYINYLAMHTRPNISFACNLLSQYSSKPTHNHWTLTKHLLCHVKGTSKRVIEIMLEQPCSTGGRTDTVRPKREPTGRTDLSDRSRLVLCNRSQELIGQACPTRRQVLRSDSACPTTGRTRLFEHRSNCRV</sequence>
<comment type="caution">
    <text evidence="2">The sequence shown here is derived from an EMBL/GenBank/DDBJ whole genome shotgun (WGS) entry which is preliminary data.</text>
</comment>
<name>A0A2N5V5A3_9BASI</name>
<feature type="domain" description="Reverse transcriptase Ty1/copia-type" evidence="1">
    <location>
        <begin position="1"/>
        <end position="118"/>
    </location>
</feature>
<dbReference type="InterPro" id="IPR013103">
    <property type="entry name" value="RVT_2"/>
</dbReference>
<protein>
    <recommendedName>
        <fullName evidence="1">Reverse transcriptase Ty1/copia-type domain-containing protein</fullName>
    </recommendedName>
</protein>
<dbReference type="OrthoDB" id="2801217at2759"/>
<evidence type="ECO:0000313" key="2">
    <source>
        <dbReference type="EMBL" id="PLW45181.1"/>
    </source>
</evidence>
<keyword evidence="3" id="KW-1185">Reference proteome</keyword>
<dbReference type="STRING" id="200324.A0A2N5V5A3"/>
<organism evidence="2 3">
    <name type="scientific">Puccinia coronata f. sp. avenae</name>
    <dbReference type="NCBI Taxonomy" id="200324"/>
    <lineage>
        <taxon>Eukaryota</taxon>
        <taxon>Fungi</taxon>
        <taxon>Dikarya</taxon>
        <taxon>Basidiomycota</taxon>
        <taxon>Pucciniomycotina</taxon>
        <taxon>Pucciniomycetes</taxon>
        <taxon>Pucciniales</taxon>
        <taxon>Pucciniaceae</taxon>
        <taxon>Puccinia</taxon>
    </lineage>
</organism>
<gene>
    <name evidence="2" type="ORF">PCANC_11298</name>
</gene>
<evidence type="ECO:0000313" key="3">
    <source>
        <dbReference type="Proteomes" id="UP000235388"/>
    </source>
</evidence>
<evidence type="ECO:0000259" key="1">
    <source>
        <dbReference type="Pfam" id="PF07727"/>
    </source>
</evidence>
<dbReference type="Pfam" id="PF07727">
    <property type="entry name" value="RVT_2"/>
    <property type="match status" value="1"/>
</dbReference>
<accession>A0A2N5V5A3</accession>
<proteinExistence type="predicted"/>
<dbReference type="Proteomes" id="UP000235388">
    <property type="component" value="Unassembled WGS sequence"/>
</dbReference>